<evidence type="ECO:0000256" key="2">
    <source>
        <dbReference type="ARBA" id="ARBA00008847"/>
    </source>
</evidence>
<dbReference type="Pfam" id="PF00215">
    <property type="entry name" value="OMPdecase"/>
    <property type="match status" value="1"/>
</dbReference>
<name>A0ABU8RI97_9ACTN</name>
<dbReference type="EMBL" id="JBBIAA010000003">
    <property type="protein sequence ID" value="MEJ5944689.1"/>
    <property type="molecule type" value="Genomic_DNA"/>
</dbReference>
<dbReference type="InterPro" id="IPR001754">
    <property type="entry name" value="OMPdeCOase_dom"/>
</dbReference>
<evidence type="ECO:0000256" key="1">
    <source>
        <dbReference type="ARBA" id="ARBA00004861"/>
    </source>
</evidence>
<dbReference type="SUPFAM" id="SSF51366">
    <property type="entry name" value="Ribulose-phoshate binding barrel"/>
    <property type="match status" value="1"/>
</dbReference>
<comment type="pathway">
    <text evidence="1 7">Pyrimidine metabolism; UMP biosynthesis via de novo pathway; UMP from orotate: step 2/2.</text>
</comment>
<dbReference type="GO" id="GO:0004590">
    <property type="term" value="F:orotidine-5'-phosphate decarboxylase activity"/>
    <property type="evidence" value="ECO:0007669"/>
    <property type="project" value="UniProtKB-EC"/>
</dbReference>
<gene>
    <name evidence="7 9" type="primary">pyrF</name>
    <name evidence="9" type="ORF">WDZ17_05195</name>
</gene>
<evidence type="ECO:0000313" key="9">
    <source>
        <dbReference type="EMBL" id="MEJ5944689.1"/>
    </source>
</evidence>
<dbReference type="Proteomes" id="UP001387100">
    <property type="component" value="Unassembled WGS sequence"/>
</dbReference>
<dbReference type="RefSeq" id="WP_339574074.1">
    <property type="nucleotide sequence ID" value="NZ_JBBIAA010000003.1"/>
</dbReference>
<feature type="active site" description="Proton donor" evidence="7">
    <location>
        <position position="112"/>
    </location>
</feature>
<dbReference type="InterPro" id="IPR013785">
    <property type="entry name" value="Aldolase_TIM"/>
</dbReference>
<dbReference type="CDD" id="cd04725">
    <property type="entry name" value="OMP_decarboxylase_like"/>
    <property type="match status" value="1"/>
</dbReference>
<accession>A0ABU8RI97</accession>
<comment type="similarity">
    <text evidence="2 7">Belongs to the OMP decarboxylase family. Type 2 subfamily.</text>
</comment>
<dbReference type="InterPro" id="IPR011060">
    <property type="entry name" value="RibuloseP-bd_barrel"/>
</dbReference>
<keyword evidence="4 7" id="KW-0665">Pyrimidine biosynthesis</keyword>
<evidence type="ECO:0000256" key="3">
    <source>
        <dbReference type="ARBA" id="ARBA00022793"/>
    </source>
</evidence>
<dbReference type="SMART" id="SM00934">
    <property type="entry name" value="OMPdecase"/>
    <property type="match status" value="1"/>
</dbReference>
<dbReference type="EC" id="4.1.1.23" evidence="7"/>
<evidence type="ECO:0000256" key="4">
    <source>
        <dbReference type="ARBA" id="ARBA00022975"/>
    </source>
</evidence>
<evidence type="ECO:0000256" key="7">
    <source>
        <dbReference type="HAMAP-Rule" id="MF_01215"/>
    </source>
</evidence>
<dbReference type="NCBIfam" id="TIGR02127">
    <property type="entry name" value="pyrF_sub2"/>
    <property type="match status" value="1"/>
</dbReference>
<sequence length="300" mass="29898">MPPEPPERDDLGDLPAAALFGDRLRAAMDAHGPLAVGVDPHPALLAAWGLPDDPSGLERFALAAVEALAGAVAAVKPQSAFFERHGSRGVAVLERVLATLADAGTLSVLDVKRGDVGSTMTAYAQAHLADGAPLAADAVTLSPYLGLGALRPALDLAAQTRRGAFVLALTSNPEGPQVQHARGGDGRAVAAEVARGVAVENADAVADGRLGSVGLVVGATTGGAAEELGLDLAATGAPLLAPGLGAQGAAPQDLARVFGPARRQVLATSTRAVLQAGPDVAAVRAAARDLAERCAFALSG</sequence>
<evidence type="ECO:0000256" key="6">
    <source>
        <dbReference type="ARBA" id="ARBA00049157"/>
    </source>
</evidence>
<evidence type="ECO:0000256" key="5">
    <source>
        <dbReference type="ARBA" id="ARBA00023239"/>
    </source>
</evidence>
<dbReference type="HAMAP" id="MF_01215">
    <property type="entry name" value="OMPdecase_type2"/>
    <property type="match status" value="1"/>
</dbReference>
<comment type="catalytic activity">
    <reaction evidence="6 7">
        <text>orotidine 5'-phosphate + H(+) = UMP + CO2</text>
        <dbReference type="Rhea" id="RHEA:11596"/>
        <dbReference type="ChEBI" id="CHEBI:15378"/>
        <dbReference type="ChEBI" id="CHEBI:16526"/>
        <dbReference type="ChEBI" id="CHEBI:57538"/>
        <dbReference type="ChEBI" id="CHEBI:57865"/>
        <dbReference type="EC" id="4.1.1.23"/>
    </reaction>
</comment>
<protein>
    <recommendedName>
        <fullName evidence="7">Orotidine 5'-phosphate decarboxylase</fullName>
        <ecNumber evidence="7">4.1.1.23</ecNumber>
    </recommendedName>
    <alternativeName>
        <fullName evidence="7">OMP decarboxylase</fullName>
        <shortName evidence="7">OMPDCase</shortName>
        <shortName evidence="7">OMPdecase</shortName>
    </alternativeName>
</protein>
<reference evidence="9 10" key="1">
    <citation type="journal article" date="2017" name="Int. J. Syst. Evol. Microbiol.">
        <title>Pseudokineococcus basanitobsidens sp. nov., isolated from volcanic rock.</title>
        <authorList>
            <person name="Lee D.W."/>
            <person name="Park M.Y."/>
            <person name="Kim J.J."/>
            <person name="Kim B.S."/>
        </authorList>
    </citation>
    <scope>NUCLEOTIDE SEQUENCE [LARGE SCALE GENOMIC DNA]</scope>
    <source>
        <strain evidence="9 10">DSM 103726</strain>
    </source>
</reference>
<evidence type="ECO:0000259" key="8">
    <source>
        <dbReference type="SMART" id="SM00934"/>
    </source>
</evidence>
<keyword evidence="5 7" id="KW-0456">Lyase</keyword>
<dbReference type="InterPro" id="IPR011995">
    <property type="entry name" value="OMPdecase_type-2"/>
</dbReference>
<organism evidence="9 10">
    <name type="scientific">Pseudokineococcus basanitobsidens</name>
    <dbReference type="NCBI Taxonomy" id="1926649"/>
    <lineage>
        <taxon>Bacteria</taxon>
        <taxon>Bacillati</taxon>
        <taxon>Actinomycetota</taxon>
        <taxon>Actinomycetes</taxon>
        <taxon>Kineosporiales</taxon>
        <taxon>Kineosporiaceae</taxon>
        <taxon>Pseudokineococcus</taxon>
    </lineage>
</organism>
<keyword evidence="3 7" id="KW-0210">Decarboxylase</keyword>
<evidence type="ECO:0000313" key="10">
    <source>
        <dbReference type="Proteomes" id="UP001387100"/>
    </source>
</evidence>
<keyword evidence="10" id="KW-1185">Reference proteome</keyword>
<dbReference type="PANTHER" id="PTHR43375">
    <property type="entry name" value="OROTIDINE 5'-PHOSPHATE DECARBOXYLASE"/>
    <property type="match status" value="1"/>
</dbReference>
<dbReference type="Gene3D" id="3.20.20.70">
    <property type="entry name" value="Aldolase class I"/>
    <property type="match status" value="1"/>
</dbReference>
<dbReference type="PANTHER" id="PTHR43375:SF1">
    <property type="entry name" value="OROTIDINE 5'-PHOSPHATE DECARBOXYLASE"/>
    <property type="match status" value="1"/>
</dbReference>
<comment type="caution">
    <text evidence="9">The sequence shown here is derived from an EMBL/GenBank/DDBJ whole genome shotgun (WGS) entry which is preliminary data.</text>
</comment>
<feature type="domain" description="Orotidine 5'-phosphate decarboxylase" evidence="8">
    <location>
        <begin position="33"/>
        <end position="286"/>
    </location>
</feature>
<proteinExistence type="inferred from homology"/>